<dbReference type="InterPro" id="IPR036390">
    <property type="entry name" value="WH_DNA-bd_sf"/>
</dbReference>
<dbReference type="InterPro" id="IPR000524">
    <property type="entry name" value="Tscrpt_reg_HTH_GntR"/>
</dbReference>
<proteinExistence type="predicted"/>
<dbReference type="SUPFAM" id="SSF46785">
    <property type="entry name" value="Winged helix' DNA-binding domain"/>
    <property type="match status" value="1"/>
</dbReference>
<evidence type="ECO:0000313" key="6">
    <source>
        <dbReference type="Proteomes" id="UP000198601"/>
    </source>
</evidence>
<dbReference type="CDD" id="cd07377">
    <property type="entry name" value="WHTH_GntR"/>
    <property type="match status" value="1"/>
</dbReference>
<dbReference type="Pfam" id="PF00392">
    <property type="entry name" value="GntR"/>
    <property type="match status" value="1"/>
</dbReference>
<dbReference type="AlphaFoldDB" id="A0A1G4PRC3"/>
<accession>A0A1G4PRC3</accession>
<dbReference type="Gene3D" id="3.40.190.10">
    <property type="entry name" value="Periplasmic binding protein-like II"/>
    <property type="match status" value="1"/>
</dbReference>
<keyword evidence="3" id="KW-0804">Transcription</keyword>
<dbReference type="GO" id="GO:0045892">
    <property type="term" value="P:negative regulation of DNA-templated transcription"/>
    <property type="evidence" value="ECO:0007669"/>
    <property type="project" value="TreeGrafter"/>
</dbReference>
<evidence type="ECO:0000259" key="4">
    <source>
        <dbReference type="PROSITE" id="PS50949"/>
    </source>
</evidence>
<dbReference type="Gene3D" id="1.10.10.10">
    <property type="entry name" value="Winged helix-like DNA-binding domain superfamily/Winged helix DNA-binding domain"/>
    <property type="match status" value="1"/>
</dbReference>
<gene>
    <name evidence="5" type="ORF">SAMN04487970_1003207</name>
</gene>
<dbReference type="SMART" id="SM00345">
    <property type="entry name" value="HTH_GNTR"/>
    <property type="match status" value="1"/>
</dbReference>
<dbReference type="Proteomes" id="UP000198601">
    <property type="component" value="Unassembled WGS sequence"/>
</dbReference>
<keyword evidence="6" id="KW-1185">Reference proteome</keyword>
<evidence type="ECO:0000313" key="5">
    <source>
        <dbReference type="EMBL" id="SCW34589.1"/>
    </source>
</evidence>
<dbReference type="PANTHER" id="PTHR44846:SF12">
    <property type="entry name" value="HTH-TYPE TRANSCRIPTIONAL REGULATOR TRER"/>
    <property type="match status" value="1"/>
</dbReference>
<keyword evidence="2" id="KW-0238">DNA-binding</keyword>
<evidence type="ECO:0000256" key="2">
    <source>
        <dbReference type="ARBA" id="ARBA00023125"/>
    </source>
</evidence>
<sequence>MPKKPSRTTFHKRLDHMVTLLREDIVSGKLSVGKYLPSEMELGKQYQLSKNSVRKGLDMLVDEQLIEKVLRVGNRVSSPAVQGSVTIKLGYYPSVMEQMDLNRLLSDFHVAYPHIRVQTVALPYENYAQAIEEYMKGGMVDVFTINYADYQPVVDSGWQEWLEPMSPPAGQYPFLQSAFKHRDRYLALPFAFSPVVLCYNCDHFADKGLEEPDRRLRSGVGRERSSIRRVTPCTEKLFRRSAGRRTFI</sequence>
<dbReference type="InterPro" id="IPR050679">
    <property type="entry name" value="Bact_HTH_transcr_reg"/>
</dbReference>
<feature type="domain" description="HTH gntR-type" evidence="4">
    <location>
        <begin position="11"/>
        <end position="79"/>
    </location>
</feature>
<evidence type="ECO:0000256" key="1">
    <source>
        <dbReference type="ARBA" id="ARBA00023015"/>
    </source>
</evidence>
<reference evidence="6" key="1">
    <citation type="submission" date="2016-10" db="EMBL/GenBank/DDBJ databases">
        <authorList>
            <person name="Varghese N."/>
            <person name="Submissions S."/>
        </authorList>
    </citation>
    <scope>NUCLEOTIDE SEQUENCE [LARGE SCALE GENOMIC DNA]</scope>
    <source>
        <strain evidence="6">CGMCC 1.8946</strain>
    </source>
</reference>
<dbReference type="RefSeq" id="WP_245719512.1">
    <property type="nucleotide sequence ID" value="NZ_FMTT01000003.1"/>
</dbReference>
<dbReference type="InterPro" id="IPR036388">
    <property type="entry name" value="WH-like_DNA-bd_sf"/>
</dbReference>
<dbReference type="PROSITE" id="PS50949">
    <property type="entry name" value="HTH_GNTR"/>
    <property type="match status" value="1"/>
</dbReference>
<dbReference type="PANTHER" id="PTHR44846">
    <property type="entry name" value="MANNOSYL-D-GLYCERATE TRANSPORT/METABOLISM SYSTEM REPRESSOR MNGR-RELATED"/>
    <property type="match status" value="1"/>
</dbReference>
<dbReference type="SUPFAM" id="SSF53850">
    <property type="entry name" value="Periplasmic binding protein-like II"/>
    <property type="match status" value="1"/>
</dbReference>
<dbReference type="GO" id="GO:0003677">
    <property type="term" value="F:DNA binding"/>
    <property type="evidence" value="ECO:0007669"/>
    <property type="project" value="UniProtKB-KW"/>
</dbReference>
<dbReference type="EMBL" id="FMTT01000003">
    <property type="protein sequence ID" value="SCW34589.1"/>
    <property type="molecule type" value="Genomic_DNA"/>
</dbReference>
<dbReference type="STRING" id="624147.SAMN04487970_1003207"/>
<dbReference type="GO" id="GO:0003700">
    <property type="term" value="F:DNA-binding transcription factor activity"/>
    <property type="evidence" value="ECO:0007669"/>
    <property type="project" value="InterPro"/>
</dbReference>
<name>A0A1G4PRC3_9BACL</name>
<protein>
    <submittedName>
        <fullName evidence="5">Extracellular solute-binding protein</fullName>
    </submittedName>
</protein>
<organism evidence="5 6">
    <name type="scientific">Paenibacillus tianmuensis</name>
    <dbReference type="NCBI Taxonomy" id="624147"/>
    <lineage>
        <taxon>Bacteria</taxon>
        <taxon>Bacillati</taxon>
        <taxon>Bacillota</taxon>
        <taxon>Bacilli</taxon>
        <taxon>Bacillales</taxon>
        <taxon>Paenibacillaceae</taxon>
        <taxon>Paenibacillus</taxon>
    </lineage>
</organism>
<evidence type="ECO:0000256" key="3">
    <source>
        <dbReference type="ARBA" id="ARBA00023163"/>
    </source>
</evidence>
<keyword evidence="1" id="KW-0805">Transcription regulation</keyword>